<protein>
    <recommendedName>
        <fullName evidence="8">GPP34 family phosphoprotein</fullName>
    </recommendedName>
</protein>
<evidence type="ECO:0000313" key="6">
    <source>
        <dbReference type="EMBL" id="BDM70843.1"/>
    </source>
</evidence>
<evidence type="ECO:0000256" key="3">
    <source>
        <dbReference type="ARBA" id="ARBA00023121"/>
    </source>
</evidence>
<gene>
    <name evidence="6" type="ORF">HEK616_43300</name>
</gene>
<feature type="region of interest" description="Disordered" evidence="5">
    <location>
        <begin position="149"/>
        <end position="170"/>
    </location>
</feature>
<dbReference type="InterPro" id="IPR038261">
    <property type="entry name" value="GPP34-like_sf"/>
</dbReference>
<evidence type="ECO:0000256" key="5">
    <source>
        <dbReference type="SAM" id="MobiDB-lite"/>
    </source>
</evidence>
<dbReference type="EMBL" id="AP026073">
    <property type="protein sequence ID" value="BDM70843.1"/>
    <property type="molecule type" value="Genomic_DNA"/>
</dbReference>
<accession>A0ABM7ZX89</accession>
<dbReference type="Proteomes" id="UP001059597">
    <property type="component" value="Chromosome"/>
</dbReference>
<evidence type="ECO:0000256" key="1">
    <source>
        <dbReference type="ARBA" id="ARBA00004255"/>
    </source>
</evidence>
<evidence type="ECO:0000256" key="4">
    <source>
        <dbReference type="ARBA" id="ARBA00023136"/>
    </source>
</evidence>
<keyword evidence="4" id="KW-0472">Membrane</keyword>
<evidence type="ECO:0000256" key="2">
    <source>
        <dbReference type="ARBA" id="ARBA00023034"/>
    </source>
</evidence>
<dbReference type="RefSeq" id="WP_261954525.1">
    <property type="nucleotide sequence ID" value="NZ_AP026073.1"/>
</dbReference>
<evidence type="ECO:0000313" key="7">
    <source>
        <dbReference type="Proteomes" id="UP001059597"/>
    </source>
</evidence>
<organism evidence="6 7">
    <name type="scientific">Streptomyces nigrescens</name>
    <dbReference type="NCBI Taxonomy" id="1920"/>
    <lineage>
        <taxon>Bacteria</taxon>
        <taxon>Bacillati</taxon>
        <taxon>Actinomycetota</taxon>
        <taxon>Actinomycetes</taxon>
        <taxon>Kitasatosporales</taxon>
        <taxon>Streptomycetaceae</taxon>
        <taxon>Streptomyces</taxon>
    </lineage>
</organism>
<keyword evidence="7" id="KW-1185">Reference proteome</keyword>
<comment type="subcellular location">
    <subcellularLocation>
        <location evidence="1">Golgi apparatus membrane</location>
        <topology evidence="1">Peripheral membrane protein</topology>
        <orientation evidence="1">Cytoplasmic side</orientation>
    </subcellularLocation>
</comment>
<name>A0ABM7ZX89_STRNI</name>
<dbReference type="Pfam" id="PF05719">
    <property type="entry name" value="GPP34"/>
    <property type="match status" value="1"/>
</dbReference>
<dbReference type="Gene3D" id="1.10.3630.10">
    <property type="entry name" value="yeast vps74-n-term truncation variant domain like"/>
    <property type="match status" value="1"/>
</dbReference>
<proteinExistence type="predicted"/>
<evidence type="ECO:0008006" key="8">
    <source>
        <dbReference type="Google" id="ProtNLM"/>
    </source>
</evidence>
<reference evidence="6" key="1">
    <citation type="submission" date="2022-06" db="EMBL/GenBank/DDBJ databases">
        <title>Complete genome sequence of Streptomyces nigrescens HEK616.</title>
        <authorList>
            <person name="Asamizu S."/>
            <person name="Onaka H."/>
        </authorList>
    </citation>
    <scope>NUCLEOTIDE SEQUENCE</scope>
    <source>
        <strain evidence="6">HEK616</strain>
    </source>
</reference>
<keyword evidence="2" id="KW-0333">Golgi apparatus</keyword>
<feature type="compositionally biased region" description="Basic and acidic residues" evidence="5">
    <location>
        <begin position="155"/>
        <end position="166"/>
    </location>
</feature>
<keyword evidence="3" id="KW-0446">Lipid-binding</keyword>
<dbReference type="InterPro" id="IPR008628">
    <property type="entry name" value="GPP34-like"/>
</dbReference>
<sequence>MTTPRDLLIVALGEASPPEQGDLSLALAGAELIDLLRAQAAALDGERIVPGYRPSAADRLLDEAAGALVQQEPYESVEDWLWRRGRGLYTAYLSALEAGGELTRERRGHWRPFRAGELVLAESPARRAAADRWAADEPVLAALAANLGIGGEPTEDPRTGGLKDDGPPADESVETVLAAVHDALSELGYQRQRRAIDKAAFDNIWRGGPG</sequence>